<evidence type="ECO:0000256" key="9">
    <source>
        <dbReference type="SAM" id="MobiDB-lite"/>
    </source>
</evidence>
<proteinExistence type="inferred from homology"/>
<dbReference type="Pfam" id="PF10250">
    <property type="entry name" value="O-FucT"/>
    <property type="match status" value="1"/>
</dbReference>
<evidence type="ECO:0000256" key="8">
    <source>
        <dbReference type="ARBA" id="ARBA00026232"/>
    </source>
</evidence>
<reference evidence="10" key="1">
    <citation type="journal article" date="2020" name="Nature">
        <title>Giant virus diversity and host interactions through global metagenomics.</title>
        <authorList>
            <person name="Schulz F."/>
            <person name="Roux S."/>
            <person name="Paez-Espino D."/>
            <person name="Jungbluth S."/>
            <person name="Walsh D.A."/>
            <person name="Denef V.J."/>
            <person name="McMahon K.D."/>
            <person name="Konstantinidis K.T."/>
            <person name="Eloe-Fadrosh E.A."/>
            <person name="Kyrpides N.C."/>
            <person name="Woyke T."/>
        </authorList>
    </citation>
    <scope>NUCLEOTIDE SEQUENCE</scope>
    <source>
        <strain evidence="10">GVMAG-S-1024976-23</strain>
    </source>
</reference>
<evidence type="ECO:0000256" key="4">
    <source>
        <dbReference type="ARBA" id="ARBA00022824"/>
    </source>
</evidence>
<dbReference type="EMBL" id="MN740604">
    <property type="protein sequence ID" value="QHS78802.1"/>
    <property type="molecule type" value="Genomic_DNA"/>
</dbReference>
<evidence type="ECO:0000256" key="7">
    <source>
        <dbReference type="ARBA" id="ARBA00025803"/>
    </source>
</evidence>
<accession>A0A6C0AGF0</accession>
<keyword evidence="5" id="KW-0294">Fucose metabolism</keyword>
<keyword evidence="4" id="KW-0256">Endoplasmic reticulum</keyword>
<sequence>MYKKKTLKQKKEVSTKSIKSKIRKNRSVGGSFGNLTNKPPSCEHPSCISSNISLNKGLRLLGHEHIKTIQKYPSKDKIIGFSWDGAGMSNTRMAIEVIFGLSIIYDRTIILPPTGYWHHISNKDKSCCKLEDFYDINALKSHFKVYTSKEWFNKELTIEEYKDYFSKNDGLFLEKKPFLLDYYNDQFKEKQTKKIWYINSNKTRLFGNMDGFFKNSPYLQNIRNKIRNGFKFKKDILKIVEKCLNQNGITNVGTFNAIHFRGTDFERFRPNNSGKKGKSDGIYNMLNNFDTKIPLLIATDDPTKIEFLKNNYPNIVFMNKCNVPHKYKPLVDLISCTMAQKFIGTTDSTFTHHIQILRGYLSKNINTINPDLLYLQSWGKNQNVRQALYSSDWNIVDKNRWN</sequence>
<feature type="region of interest" description="Disordered" evidence="9">
    <location>
        <begin position="1"/>
        <end position="20"/>
    </location>
</feature>
<dbReference type="GO" id="GO:0006004">
    <property type="term" value="P:fucose metabolic process"/>
    <property type="evidence" value="ECO:0007669"/>
    <property type="project" value="UniProtKB-KW"/>
</dbReference>
<evidence type="ECO:0000256" key="1">
    <source>
        <dbReference type="ARBA" id="ARBA00004240"/>
    </source>
</evidence>
<protein>
    <recommendedName>
        <fullName evidence="8">GDP-fucose protein O-fucosyltransferase 2</fullName>
    </recommendedName>
</protein>
<evidence type="ECO:0000256" key="2">
    <source>
        <dbReference type="ARBA" id="ARBA00004922"/>
    </source>
</evidence>
<dbReference type="AlphaFoldDB" id="A0A6C0AGF0"/>
<dbReference type="PANTHER" id="PTHR13398:SF0">
    <property type="entry name" value="GDP-FUCOSE PROTEIN O-FUCOSYLTRANSFERASE 2"/>
    <property type="match status" value="1"/>
</dbReference>
<comment type="subcellular location">
    <subcellularLocation>
        <location evidence="1">Endoplasmic reticulum</location>
    </subcellularLocation>
</comment>
<evidence type="ECO:0000256" key="6">
    <source>
        <dbReference type="ARBA" id="ARBA00023277"/>
    </source>
</evidence>
<dbReference type="InterPro" id="IPR019378">
    <property type="entry name" value="GDP-Fuc_O-FucTrfase"/>
</dbReference>
<name>A0A6C0AGF0_9ZZZZ</name>
<evidence type="ECO:0000313" key="10">
    <source>
        <dbReference type="EMBL" id="QHS78802.1"/>
    </source>
</evidence>
<keyword evidence="3" id="KW-0808">Transferase</keyword>
<dbReference type="Gene3D" id="3.40.50.11350">
    <property type="match status" value="1"/>
</dbReference>
<comment type="pathway">
    <text evidence="2">Protein modification; protein glycosylation.</text>
</comment>
<keyword evidence="6" id="KW-0119">Carbohydrate metabolism</keyword>
<dbReference type="CDD" id="cd11296">
    <property type="entry name" value="O-FucT_like"/>
    <property type="match status" value="1"/>
</dbReference>
<dbReference type="PANTHER" id="PTHR13398">
    <property type="entry name" value="GDP-FUCOSE PROTEIN O-FUCOSYLTRANSFERASE 2"/>
    <property type="match status" value="1"/>
</dbReference>
<dbReference type="InterPro" id="IPR045130">
    <property type="entry name" value="OFUT2-like"/>
</dbReference>
<dbReference type="GO" id="GO:0046922">
    <property type="term" value="F:peptide-O-fucosyltransferase activity"/>
    <property type="evidence" value="ECO:0007669"/>
    <property type="project" value="InterPro"/>
</dbReference>
<organism evidence="10">
    <name type="scientific">viral metagenome</name>
    <dbReference type="NCBI Taxonomy" id="1070528"/>
    <lineage>
        <taxon>unclassified sequences</taxon>
        <taxon>metagenomes</taxon>
        <taxon>organismal metagenomes</taxon>
    </lineage>
</organism>
<dbReference type="GO" id="GO:0005783">
    <property type="term" value="C:endoplasmic reticulum"/>
    <property type="evidence" value="ECO:0007669"/>
    <property type="project" value="UniProtKB-SubCell"/>
</dbReference>
<evidence type="ECO:0000256" key="3">
    <source>
        <dbReference type="ARBA" id="ARBA00022679"/>
    </source>
</evidence>
<comment type="similarity">
    <text evidence="7">Belongs to the glycosyltransferase 68 family.</text>
</comment>
<evidence type="ECO:0000256" key="5">
    <source>
        <dbReference type="ARBA" id="ARBA00023253"/>
    </source>
</evidence>